<dbReference type="Gene3D" id="2.130.10.10">
    <property type="entry name" value="YVTN repeat-like/Quinoprotein amine dehydrogenase"/>
    <property type="match status" value="4"/>
</dbReference>
<dbReference type="Proteomes" id="UP000694557">
    <property type="component" value="Unassembled WGS sequence"/>
</dbReference>
<dbReference type="SUPFAM" id="SSF50998">
    <property type="entry name" value="Quinoprotein alcohol dehydrogenase-like"/>
    <property type="match status" value="1"/>
</dbReference>
<feature type="repeat" description="WD" evidence="3">
    <location>
        <begin position="893"/>
        <end position="925"/>
    </location>
</feature>
<accession>A0A8C7F6G5</accession>
<dbReference type="PROSITE" id="PS50082">
    <property type="entry name" value="WD_REPEATS_2"/>
    <property type="match status" value="6"/>
</dbReference>
<evidence type="ECO:0000256" key="1">
    <source>
        <dbReference type="ARBA" id="ARBA00022574"/>
    </source>
</evidence>
<dbReference type="GO" id="GO:0005509">
    <property type="term" value="F:calcium ion binding"/>
    <property type="evidence" value="ECO:0007669"/>
    <property type="project" value="InterPro"/>
</dbReference>
<protein>
    <submittedName>
        <fullName evidence="6">WD40 repeat domain 95</fullName>
    </submittedName>
</protein>
<keyword evidence="1 3" id="KW-0853">WD repeat</keyword>
<feature type="region of interest" description="Disordered" evidence="4">
    <location>
        <begin position="26"/>
        <end position="50"/>
    </location>
</feature>
<evidence type="ECO:0000259" key="5">
    <source>
        <dbReference type="PROSITE" id="PS50222"/>
    </source>
</evidence>
<dbReference type="PANTHER" id="PTHR44324:SF4">
    <property type="entry name" value="WD40 REPEAT DOMAIN 95"/>
    <property type="match status" value="1"/>
</dbReference>
<dbReference type="PRINTS" id="PR00320">
    <property type="entry name" value="GPROTEINBRPT"/>
</dbReference>
<dbReference type="InterPro" id="IPR051242">
    <property type="entry name" value="WD-EF-hand_domain"/>
</dbReference>
<feature type="repeat" description="WD" evidence="3">
    <location>
        <begin position="505"/>
        <end position="546"/>
    </location>
</feature>
<dbReference type="PROSITE" id="PS50222">
    <property type="entry name" value="EF_HAND_2"/>
    <property type="match status" value="1"/>
</dbReference>
<evidence type="ECO:0000313" key="6">
    <source>
        <dbReference type="Ensembl" id="ENSOKIP00005017268.1"/>
    </source>
</evidence>
<keyword evidence="2" id="KW-0677">Repeat</keyword>
<feature type="region of interest" description="Disordered" evidence="4">
    <location>
        <begin position="1"/>
        <end position="20"/>
    </location>
</feature>
<dbReference type="InterPro" id="IPR020472">
    <property type="entry name" value="WD40_PAC1"/>
</dbReference>
<dbReference type="PANTHER" id="PTHR44324">
    <property type="entry name" value="WD40 REPEAT DOMAIN 95"/>
    <property type="match status" value="1"/>
</dbReference>
<sequence>MPLWKKIRPSSAAGKLETQNVSSVFAEVGSAGERGTKMSGPEQRGERSDPGVARVYLGAVSEDRPPPKWLERELLRQENRRHSVTMGDQVKLRSRLLYSDDPTHSLSKLKRSEFINWLIEQRVSLESLTKLKLAFEEFEMGGQRSLDVLNFGLIVKKCLGLHNINNAQIQELFMKIDYSGQGRIEWDEFCTYMQLEYTEKEESVLRGKQVAFSLPATVRALSHGEPVLRVHSTPDGTIITVREDGAVYYWSPELNLKRSKSVFHERPVSRKPKWATDFITMPQYNKLIMGTGDREIQLYELSSLEPYCQISSLETVPLRLDYCYTGPDECSILYGDSQGCVNIILITSVGETLRMWKKLPKIENVPNIGIDNAVLSQNVTYIRWKVHQDWVTKVKYFPDICAIVSTSNHEASSLVIGCVLPSTNIEQQMREIREVCRDGKAKRALSNNNGSPQPRAPCDQTVFNVYKGVMTFDLSKQHNLLVTGGMDRVLRLWNPYVPGKPTGVLKGHSAPIFYLFISSEENRIFSVSMDNTAKIWDIHDQICLITAHPKASLIRGDMSACLYSPSIKALYIAADSLALLSLRTSPQPQGHLIVSHMEPVLCCGYSHEFRQVVSCTEGSVVKVWDFDTGSHVFEFGGAHGQSAITCMTFDPKGRRLVTGGRDGILKIWNFNNGQCLKILKKDGESNEVCDCTYLTVHRNTYVMSVGWDRRIDVYSDSPDEPHHIQKPQPSWQDDLRRGHIEDILCVAQCPPSLLATSSYDGEVIVWNLVSGHIQCRFASPLQPDCCHAQGMDTCVPSIIFLRSRALHAKFSSAACLLSSGPTGCIHFWNVLNGGKLLANFEASRFQQLITKLAVTKEDTSLYAADQLGYVYVYDIKTYALGSERTPPRAENYWRAHTGSITGLQIVDDDQVLLTSSIDCTVRLWSADGDFIGTFGQRDNWSIHTPSSWKHPAVPYEILIDPLSMPAHRILEGETRVSDVNNADNSEATSTEQKSNSPSKLRHPPLSFSDTDIMEEMKTSCYTEEHGKRLRHEIFKHTNKPPNHGGPKAYHTLKYFDIVDTPAPCERPDLSLAGIDPFMSSFVEQELAEFQ</sequence>
<evidence type="ECO:0000256" key="4">
    <source>
        <dbReference type="SAM" id="MobiDB-lite"/>
    </source>
</evidence>
<dbReference type="InterPro" id="IPR002048">
    <property type="entry name" value="EF_hand_dom"/>
</dbReference>
<dbReference type="PROSITE" id="PS50294">
    <property type="entry name" value="WD_REPEATS_REGION"/>
    <property type="match status" value="3"/>
</dbReference>
<reference evidence="6" key="1">
    <citation type="submission" date="2025-08" db="UniProtKB">
        <authorList>
            <consortium name="Ensembl"/>
        </authorList>
    </citation>
    <scope>IDENTIFICATION</scope>
</reference>
<reference evidence="6" key="2">
    <citation type="submission" date="2025-09" db="UniProtKB">
        <authorList>
            <consortium name="Ensembl"/>
        </authorList>
    </citation>
    <scope>IDENTIFICATION</scope>
</reference>
<dbReference type="InterPro" id="IPR011992">
    <property type="entry name" value="EF-hand-dom_pair"/>
</dbReference>
<dbReference type="PROSITE" id="PS00678">
    <property type="entry name" value="WD_REPEATS_1"/>
    <property type="match status" value="3"/>
</dbReference>
<evidence type="ECO:0000256" key="3">
    <source>
        <dbReference type="PROSITE-ProRule" id="PRU00221"/>
    </source>
</evidence>
<dbReference type="Ensembl" id="ENSOKIT00005018370.1">
    <property type="protein sequence ID" value="ENSOKIP00005017268.1"/>
    <property type="gene ID" value="ENSOKIG00005007677.1"/>
</dbReference>
<evidence type="ECO:0000313" key="7">
    <source>
        <dbReference type="Proteomes" id="UP000694557"/>
    </source>
</evidence>
<feature type="compositionally biased region" description="Polar residues" evidence="4">
    <location>
        <begin position="977"/>
        <end position="998"/>
    </location>
</feature>
<feature type="region of interest" description="Disordered" evidence="4">
    <location>
        <begin position="974"/>
        <end position="1006"/>
    </location>
</feature>
<dbReference type="Pfam" id="PF00400">
    <property type="entry name" value="WD40"/>
    <property type="match status" value="5"/>
</dbReference>
<dbReference type="AlphaFoldDB" id="A0A8C7F6G5"/>
<feature type="repeat" description="WD" evidence="3">
    <location>
        <begin position="736"/>
        <end position="768"/>
    </location>
</feature>
<evidence type="ECO:0000256" key="2">
    <source>
        <dbReference type="ARBA" id="ARBA00022737"/>
    </source>
</evidence>
<feature type="repeat" description="WD" evidence="3">
    <location>
        <begin position="593"/>
        <end position="634"/>
    </location>
</feature>
<feature type="repeat" description="WD" evidence="3">
    <location>
        <begin position="469"/>
        <end position="494"/>
    </location>
</feature>
<dbReference type="InterPro" id="IPR019775">
    <property type="entry name" value="WD40_repeat_CS"/>
</dbReference>
<feature type="domain" description="EF-hand" evidence="5">
    <location>
        <begin position="164"/>
        <end position="199"/>
    </location>
</feature>
<organism evidence="6 7">
    <name type="scientific">Oncorhynchus kisutch</name>
    <name type="common">Coho salmon</name>
    <name type="synonym">Salmo kisutch</name>
    <dbReference type="NCBI Taxonomy" id="8019"/>
    <lineage>
        <taxon>Eukaryota</taxon>
        <taxon>Metazoa</taxon>
        <taxon>Chordata</taxon>
        <taxon>Craniata</taxon>
        <taxon>Vertebrata</taxon>
        <taxon>Euteleostomi</taxon>
        <taxon>Actinopterygii</taxon>
        <taxon>Neopterygii</taxon>
        <taxon>Teleostei</taxon>
        <taxon>Protacanthopterygii</taxon>
        <taxon>Salmoniformes</taxon>
        <taxon>Salmonidae</taxon>
        <taxon>Salmoninae</taxon>
        <taxon>Oncorhynchus</taxon>
    </lineage>
</organism>
<dbReference type="SMART" id="SM00320">
    <property type="entry name" value="WD40"/>
    <property type="match status" value="10"/>
</dbReference>
<gene>
    <name evidence="6" type="primary">wdr95</name>
</gene>
<dbReference type="GeneTree" id="ENSGT00940000162967"/>
<dbReference type="CDD" id="cd00200">
    <property type="entry name" value="WD40"/>
    <property type="match status" value="1"/>
</dbReference>
<dbReference type="InterPro" id="IPR036322">
    <property type="entry name" value="WD40_repeat_dom_sf"/>
</dbReference>
<name>A0A8C7F6G5_ONCKI</name>
<dbReference type="SUPFAM" id="SSF50978">
    <property type="entry name" value="WD40 repeat-like"/>
    <property type="match status" value="2"/>
</dbReference>
<keyword evidence="7" id="KW-1185">Reference proteome</keyword>
<dbReference type="InterPro" id="IPR011047">
    <property type="entry name" value="Quinoprotein_ADH-like_sf"/>
</dbReference>
<dbReference type="InterPro" id="IPR015943">
    <property type="entry name" value="WD40/YVTN_repeat-like_dom_sf"/>
</dbReference>
<dbReference type="SUPFAM" id="SSF47473">
    <property type="entry name" value="EF-hand"/>
    <property type="match status" value="1"/>
</dbReference>
<dbReference type="Gene3D" id="1.10.238.10">
    <property type="entry name" value="EF-hand"/>
    <property type="match status" value="1"/>
</dbReference>
<dbReference type="InterPro" id="IPR001680">
    <property type="entry name" value="WD40_rpt"/>
</dbReference>
<feature type="repeat" description="WD" evidence="3">
    <location>
        <begin position="641"/>
        <end position="678"/>
    </location>
</feature>
<proteinExistence type="predicted"/>